<name>A0AAU2ABK9_9ACTN</name>
<evidence type="ECO:0000259" key="7">
    <source>
        <dbReference type="Pfam" id="PF02737"/>
    </source>
</evidence>
<dbReference type="PANTHER" id="PTHR48075:SF9">
    <property type="entry name" value="3-HYDROXYBUTYRYL-COA DEHYDROGENASE"/>
    <property type="match status" value="1"/>
</dbReference>
<proteinExistence type="inferred from homology"/>
<sequence length="301" mass="32212">MTEEITRIGVVGSGIMGAGVAEVCGKAGRDVIVAVSSEASLETGPRRLERSLGRAVDKGRISREQGEEALRRVSFTTDRGALYDRQLVIEAVSEDEPLKLQIFAELDKIVDDPETILASITSSIPIVRLARATTRPDRVVGVHFFNPVPVLPLVEIVDSVLTDSAVSARAESFVSGTLGKTVIKAPDRAGFVVNAVLFPYLLSAIRMVDSGFATAETIDKGMTLGCSHPMGPLRLADLIGLDTVLAAAQAMYEESKEPHYAPPTLLLRLVEGGLLGRKSGRGFYPYDAPRQQQSTSHTPGS</sequence>
<dbReference type="Pfam" id="PF02737">
    <property type="entry name" value="3HCDH_N"/>
    <property type="match status" value="1"/>
</dbReference>
<feature type="binding site" evidence="5">
    <location>
        <position position="51"/>
    </location>
    <ligand>
        <name>CoA</name>
        <dbReference type="ChEBI" id="CHEBI:57287"/>
    </ligand>
</feature>
<organism evidence="8">
    <name type="scientific">Streptomyces sp. NBC_00093</name>
    <dbReference type="NCBI Taxonomy" id="2975649"/>
    <lineage>
        <taxon>Bacteria</taxon>
        <taxon>Bacillati</taxon>
        <taxon>Actinomycetota</taxon>
        <taxon>Actinomycetes</taxon>
        <taxon>Kitasatosporales</taxon>
        <taxon>Streptomycetaceae</taxon>
        <taxon>Streptomyces</taxon>
    </lineage>
</organism>
<dbReference type="GO" id="GO:0008691">
    <property type="term" value="F:3-hydroxybutyryl-CoA dehydrogenase activity"/>
    <property type="evidence" value="ECO:0007669"/>
    <property type="project" value="TreeGrafter"/>
</dbReference>
<dbReference type="FunFam" id="3.40.50.720:FF:000009">
    <property type="entry name" value="Fatty oxidation complex, alpha subunit"/>
    <property type="match status" value="1"/>
</dbReference>
<dbReference type="GO" id="GO:0006635">
    <property type="term" value="P:fatty acid beta-oxidation"/>
    <property type="evidence" value="ECO:0007669"/>
    <property type="project" value="TreeGrafter"/>
</dbReference>
<protein>
    <submittedName>
        <fullName evidence="8">3-hydroxybutyryl-CoA dehydrogenase</fullName>
    </submittedName>
</protein>
<dbReference type="Gene3D" id="1.10.1040.10">
    <property type="entry name" value="N-(1-d-carboxylethyl)-l-norvaline Dehydrogenase, domain 2"/>
    <property type="match status" value="1"/>
</dbReference>
<dbReference type="EMBL" id="CP108222">
    <property type="protein sequence ID" value="WTT21742.1"/>
    <property type="molecule type" value="Genomic_DNA"/>
</dbReference>
<dbReference type="Pfam" id="PF00725">
    <property type="entry name" value="3HCDH"/>
    <property type="match status" value="1"/>
</dbReference>
<evidence type="ECO:0000256" key="3">
    <source>
        <dbReference type="ARBA" id="ARBA00023002"/>
    </source>
</evidence>
<keyword evidence="3" id="KW-0560">Oxidoreductase</keyword>
<dbReference type="AlphaFoldDB" id="A0AAU2ABK9"/>
<evidence type="ECO:0000256" key="4">
    <source>
        <dbReference type="PIRSR" id="PIRSR000105-1"/>
    </source>
</evidence>
<gene>
    <name evidence="8" type="ORF">OHA22_42540</name>
</gene>
<dbReference type="NCBIfam" id="NF005875">
    <property type="entry name" value="PRK07819.1"/>
    <property type="match status" value="1"/>
</dbReference>
<comment type="similarity">
    <text evidence="2">Belongs to the 3-hydroxyacyl-CoA dehydrogenase family.</text>
</comment>
<feature type="binding site" evidence="5">
    <location>
        <position position="122"/>
    </location>
    <ligand>
        <name>CoA</name>
        <dbReference type="ChEBI" id="CHEBI:57287"/>
    </ligand>
</feature>
<evidence type="ECO:0000313" key="8">
    <source>
        <dbReference type="EMBL" id="WTT21742.1"/>
    </source>
</evidence>
<dbReference type="PANTHER" id="PTHR48075">
    <property type="entry name" value="3-HYDROXYACYL-COA DEHYDROGENASE FAMILY PROTEIN"/>
    <property type="match status" value="1"/>
</dbReference>
<evidence type="ECO:0000259" key="6">
    <source>
        <dbReference type="Pfam" id="PF00725"/>
    </source>
</evidence>
<feature type="domain" description="3-hydroxyacyl-CoA dehydrogenase C-terminal" evidence="6">
    <location>
        <begin position="190"/>
        <end position="286"/>
    </location>
</feature>
<reference evidence="8" key="1">
    <citation type="submission" date="2022-10" db="EMBL/GenBank/DDBJ databases">
        <title>The complete genomes of actinobacterial strains from the NBC collection.</title>
        <authorList>
            <person name="Joergensen T.S."/>
            <person name="Alvarez Arevalo M."/>
            <person name="Sterndorff E.B."/>
            <person name="Faurdal D."/>
            <person name="Vuksanovic O."/>
            <person name="Mourched A.-S."/>
            <person name="Charusanti P."/>
            <person name="Shaw S."/>
            <person name="Blin K."/>
            <person name="Weber T."/>
        </authorList>
    </citation>
    <scope>NUCLEOTIDE SEQUENCE</scope>
    <source>
        <strain evidence="8">NBC_00093</strain>
    </source>
</reference>
<dbReference type="InterPro" id="IPR006108">
    <property type="entry name" value="3HC_DH_C"/>
</dbReference>
<dbReference type="SUPFAM" id="SSF48179">
    <property type="entry name" value="6-phosphogluconate dehydrogenase C-terminal domain-like"/>
    <property type="match status" value="1"/>
</dbReference>
<dbReference type="InterPro" id="IPR013328">
    <property type="entry name" value="6PGD_dom2"/>
</dbReference>
<dbReference type="PIRSF" id="PIRSF000105">
    <property type="entry name" value="HCDH"/>
    <property type="match status" value="1"/>
</dbReference>
<dbReference type="Gene3D" id="3.40.50.720">
    <property type="entry name" value="NAD(P)-binding Rossmann-like Domain"/>
    <property type="match status" value="1"/>
</dbReference>
<feature type="domain" description="3-hydroxyacyl-CoA dehydrogenase NAD binding" evidence="7">
    <location>
        <begin position="8"/>
        <end position="185"/>
    </location>
</feature>
<comment type="pathway">
    <text evidence="1">Lipid metabolism; butanoate metabolism.</text>
</comment>
<accession>A0AAU2ABK9</accession>
<dbReference type="InterPro" id="IPR036291">
    <property type="entry name" value="NAD(P)-bd_dom_sf"/>
</dbReference>
<evidence type="ECO:0000256" key="1">
    <source>
        <dbReference type="ARBA" id="ARBA00005086"/>
    </source>
</evidence>
<dbReference type="InterPro" id="IPR006176">
    <property type="entry name" value="3-OHacyl-CoA_DH_NAD-bd"/>
</dbReference>
<feature type="binding site" evidence="5">
    <location>
        <position position="58"/>
    </location>
    <ligand>
        <name>CoA</name>
        <dbReference type="ChEBI" id="CHEBI:57287"/>
    </ligand>
</feature>
<evidence type="ECO:0000256" key="5">
    <source>
        <dbReference type="PIRSR" id="PIRSR000105-3"/>
    </source>
</evidence>
<dbReference type="InterPro" id="IPR022694">
    <property type="entry name" value="3-OHacyl-CoA_DH"/>
</dbReference>
<dbReference type="SUPFAM" id="SSF51735">
    <property type="entry name" value="NAD(P)-binding Rossmann-fold domains"/>
    <property type="match status" value="1"/>
</dbReference>
<dbReference type="InterPro" id="IPR008927">
    <property type="entry name" value="6-PGluconate_DH-like_C_sf"/>
</dbReference>
<evidence type="ECO:0000256" key="2">
    <source>
        <dbReference type="ARBA" id="ARBA00009463"/>
    </source>
</evidence>
<feature type="site" description="Important for catalytic activity" evidence="4">
    <location>
        <position position="143"/>
    </location>
</feature>
<dbReference type="GO" id="GO:0070403">
    <property type="term" value="F:NAD+ binding"/>
    <property type="evidence" value="ECO:0007669"/>
    <property type="project" value="InterPro"/>
</dbReference>